<evidence type="ECO:0000313" key="2">
    <source>
        <dbReference type="EMBL" id="KAK2703363.1"/>
    </source>
</evidence>
<reference evidence="2" key="1">
    <citation type="submission" date="2023-07" db="EMBL/GenBank/DDBJ databases">
        <title>Chromosome-level genome assembly of Artemia franciscana.</title>
        <authorList>
            <person name="Jo E."/>
        </authorList>
    </citation>
    <scope>NUCLEOTIDE SEQUENCE</scope>
    <source>
        <tissue evidence="2">Whole body</tissue>
    </source>
</reference>
<dbReference type="Gene3D" id="1.20.58.1520">
    <property type="match status" value="1"/>
</dbReference>
<proteinExistence type="predicted"/>
<dbReference type="GO" id="GO:0000786">
    <property type="term" value="C:nucleosome"/>
    <property type="evidence" value="ECO:0007669"/>
    <property type="project" value="InterPro"/>
</dbReference>
<evidence type="ECO:0000256" key="1">
    <source>
        <dbReference type="SAM" id="Coils"/>
    </source>
</evidence>
<sequence length="164" mass="19498">MANFQVGNDAKVVNIHLKQALKRCLANGIVINPKGTGFRQHQELWRKLEDFEYKSHDTNRYTNRGGALLLEEKERKRLNREIPRLEREVARAVQIYDEDHQQTPLLVYGKRVVNYIENQRMRFEEEKEKEKQFRALMRNKQIEEEATLGSRPITLRSARKRPVV</sequence>
<dbReference type="Proteomes" id="UP001187531">
    <property type="component" value="Unassembled WGS sequence"/>
</dbReference>
<name>A0AA88KRQ2_ARTSF</name>
<dbReference type="GO" id="GO:0003677">
    <property type="term" value="F:DNA binding"/>
    <property type="evidence" value="ECO:0007669"/>
    <property type="project" value="InterPro"/>
</dbReference>
<dbReference type="Pfam" id="PF03999">
    <property type="entry name" value="MAP65_ASE1"/>
    <property type="match status" value="1"/>
</dbReference>
<comment type="caution">
    <text evidence="2">The sequence shown here is derived from an EMBL/GenBank/DDBJ whole genome shotgun (WGS) entry which is preliminary data.</text>
</comment>
<keyword evidence="3" id="KW-1185">Reference proteome</keyword>
<keyword evidence="1" id="KW-0175">Coiled coil</keyword>
<organism evidence="2 3">
    <name type="scientific">Artemia franciscana</name>
    <name type="common">Brine shrimp</name>
    <name type="synonym">Artemia sanfranciscana</name>
    <dbReference type="NCBI Taxonomy" id="6661"/>
    <lineage>
        <taxon>Eukaryota</taxon>
        <taxon>Metazoa</taxon>
        <taxon>Ecdysozoa</taxon>
        <taxon>Arthropoda</taxon>
        <taxon>Crustacea</taxon>
        <taxon>Branchiopoda</taxon>
        <taxon>Anostraca</taxon>
        <taxon>Artemiidae</taxon>
        <taxon>Artemia</taxon>
    </lineage>
</organism>
<dbReference type="EMBL" id="JAVRJZ010000104">
    <property type="protein sequence ID" value="KAK2703363.1"/>
    <property type="molecule type" value="Genomic_DNA"/>
</dbReference>
<evidence type="ECO:0000313" key="3">
    <source>
        <dbReference type="Proteomes" id="UP001187531"/>
    </source>
</evidence>
<dbReference type="AlphaFoldDB" id="A0AA88KRQ2"/>
<accession>A0AA88KRQ2</accession>
<gene>
    <name evidence="2" type="ORF">QYM36_018153</name>
</gene>
<dbReference type="GO" id="GO:0006334">
    <property type="term" value="P:nucleosome assembly"/>
    <property type="evidence" value="ECO:0007669"/>
    <property type="project" value="InterPro"/>
</dbReference>
<feature type="coiled-coil region" evidence="1">
    <location>
        <begin position="68"/>
        <end position="95"/>
    </location>
</feature>
<protein>
    <submittedName>
        <fullName evidence="2">Uncharacterized protein</fullName>
    </submittedName>
</protein>